<evidence type="ECO:0000256" key="1">
    <source>
        <dbReference type="ARBA" id="ARBA00006484"/>
    </source>
</evidence>
<evidence type="ECO:0000256" key="2">
    <source>
        <dbReference type="ARBA" id="ARBA00023002"/>
    </source>
</evidence>
<dbReference type="PANTHER" id="PTHR42760">
    <property type="entry name" value="SHORT-CHAIN DEHYDROGENASES/REDUCTASES FAMILY MEMBER"/>
    <property type="match status" value="1"/>
</dbReference>
<gene>
    <name evidence="4" type="ORF">BED41_01565</name>
</gene>
<dbReference type="STRING" id="1197717.BED41_01565"/>
<keyword evidence="5" id="KW-1185">Reference proteome</keyword>
<comment type="similarity">
    <text evidence="1">Belongs to the short-chain dehydrogenases/reductases (SDR) family.</text>
</comment>
<name>A0A1B2I1Q2_9BACT</name>
<dbReference type="SMART" id="SM00822">
    <property type="entry name" value="PKS_KR"/>
    <property type="match status" value="1"/>
</dbReference>
<organism evidence="4 5">
    <name type="scientific">Cloacibacillus porcorum</name>
    <dbReference type="NCBI Taxonomy" id="1197717"/>
    <lineage>
        <taxon>Bacteria</taxon>
        <taxon>Thermotogati</taxon>
        <taxon>Synergistota</taxon>
        <taxon>Synergistia</taxon>
        <taxon>Synergistales</taxon>
        <taxon>Synergistaceae</taxon>
        <taxon>Cloacibacillus</taxon>
    </lineage>
</organism>
<dbReference type="PROSITE" id="PS00061">
    <property type="entry name" value="ADH_SHORT"/>
    <property type="match status" value="1"/>
</dbReference>
<dbReference type="EMBL" id="CP016757">
    <property type="protein sequence ID" value="ANZ43890.1"/>
    <property type="molecule type" value="Genomic_DNA"/>
</dbReference>
<dbReference type="PANTHER" id="PTHR42760:SF115">
    <property type="entry name" value="3-OXOACYL-[ACYL-CARRIER-PROTEIN] REDUCTASE FABG"/>
    <property type="match status" value="1"/>
</dbReference>
<dbReference type="PRINTS" id="PR00080">
    <property type="entry name" value="SDRFAMILY"/>
</dbReference>
<feature type="domain" description="Ketoreductase" evidence="3">
    <location>
        <begin position="12"/>
        <end position="182"/>
    </location>
</feature>
<dbReference type="FunFam" id="3.40.50.720:FF:000084">
    <property type="entry name" value="Short-chain dehydrogenase reductase"/>
    <property type="match status" value="1"/>
</dbReference>
<dbReference type="KEGG" id="cpor:BED41_01565"/>
<dbReference type="GO" id="GO:0016616">
    <property type="term" value="F:oxidoreductase activity, acting on the CH-OH group of donors, NAD or NADP as acceptor"/>
    <property type="evidence" value="ECO:0007669"/>
    <property type="project" value="UniProtKB-ARBA"/>
</dbReference>
<dbReference type="NCBIfam" id="NF005559">
    <property type="entry name" value="PRK07231.1"/>
    <property type="match status" value="1"/>
</dbReference>
<proteinExistence type="inferred from homology"/>
<protein>
    <recommendedName>
        <fullName evidence="3">Ketoreductase domain-containing protein</fullName>
    </recommendedName>
</protein>
<dbReference type="SUPFAM" id="SSF51735">
    <property type="entry name" value="NAD(P)-binding Rossmann-fold domains"/>
    <property type="match status" value="1"/>
</dbReference>
<evidence type="ECO:0000259" key="3">
    <source>
        <dbReference type="SMART" id="SM00822"/>
    </source>
</evidence>
<dbReference type="InterPro" id="IPR020904">
    <property type="entry name" value="Sc_DH/Rdtase_CS"/>
</dbReference>
<dbReference type="PRINTS" id="PR00081">
    <property type="entry name" value="GDHRDH"/>
</dbReference>
<sequence>MDYKNMMDFRGKSVLITGGTGGIGGELARAFASCGAKVAITGRNMEAAKAVLADCRALNAEACFVSCDLLKTESIPTMVAECIDRLGRIDILCNHAGFNNRKPALEYTESEWDRLLDVDLKAVFFTAAAVARRMVDNGVRGKIINTSSVSSARGHKNLAAYAAAKGGIRQLTKVLAHEWAEYGINVNAVAPGYVVTPQTERYLSDQATRDKLLAHIPLARFGRPCDVAATALFLASEGASYITGQTVFVEGGRLID</sequence>
<dbReference type="InterPro" id="IPR036291">
    <property type="entry name" value="NAD(P)-bd_dom_sf"/>
</dbReference>
<dbReference type="Gene3D" id="3.40.50.720">
    <property type="entry name" value="NAD(P)-binding Rossmann-like Domain"/>
    <property type="match status" value="1"/>
</dbReference>
<dbReference type="AlphaFoldDB" id="A0A1B2I1Q2"/>
<keyword evidence="2" id="KW-0560">Oxidoreductase</keyword>
<evidence type="ECO:0000313" key="4">
    <source>
        <dbReference type="EMBL" id="ANZ43890.1"/>
    </source>
</evidence>
<accession>A0A1B2I1Q2</accession>
<dbReference type="Proteomes" id="UP000093044">
    <property type="component" value="Chromosome"/>
</dbReference>
<reference evidence="4" key="1">
    <citation type="submission" date="2016-08" db="EMBL/GenBank/DDBJ databases">
        <title>Complete genome of Cloacibacillus porcorum.</title>
        <authorList>
            <person name="Looft T."/>
            <person name="Bayles D.O."/>
            <person name="Alt D.P."/>
        </authorList>
    </citation>
    <scope>NUCLEOTIDE SEQUENCE [LARGE SCALE GENOMIC DNA]</scope>
    <source>
        <strain evidence="4">CL-84</strain>
    </source>
</reference>
<dbReference type="InterPro" id="IPR057326">
    <property type="entry name" value="KR_dom"/>
</dbReference>
<dbReference type="Pfam" id="PF13561">
    <property type="entry name" value="adh_short_C2"/>
    <property type="match status" value="1"/>
</dbReference>
<evidence type="ECO:0000313" key="5">
    <source>
        <dbReference type="Proteomes" id="UP000093044"/>
    </source>
</evidence>
<dbReference type="RefSeq" id="WP_066742202.1">
    <property type="nucleotide sequence ID" value="NZ_CP016757.1"/>
</dbReference>
<dbReference type="InterPro" id="IPR002347">
    <property type="entry name" value="SDR_fam"/>
</dbReference>
<dbReference type="GeneID" id="83056536"/>